<comment type="caution">
    <text evidence="12">The sequence shown here is derived from an EMBL/GenBank/DDBJ whole genome shotgun (WGS) entry which is preliminary data.</text>
</comment>
<keyword evidence="9" id="KW-0119">Carbohydrate metabolism</keyword>
<evidence type="ECO:0000256" key="9">
    <source>
        <dbReference type="RuleBase" id="RU365015"/>
    </source>
</evidence>
<evidence type="ECO:0000256" key="7">
    <source>
        <dbReference type="ARBA" id="ARBA00033367"/>
    </source>
</evidence>
<accession>A0A841AC73</accession>
<comment type="function">
    <text evidence="9">Enables the bacterium to metabolize sucrose as a sole carbon source.</text>
</comment>
<dbReference type="UniPathway" id="UPA00238"/>
<dbReference type="Gene3D" id="2.115.10.20">
    <property type="entry name" value="Glycosyl hydrolase domain, family 43"/>
    <property type="match status" value="1"/>
</dbReference>
<dbReference type="PANTHER" id="PTHR43101:SF1">
    <property type="entry name" value="BETA-FRUCTOSIDASE"/>
    <property type="match status" value="1"/>
</dbReference>
<dbReference type="CDD" id="cd08996">
    <property type="entry name" value="GH32_FFase"/>
    <property type="match status" value="1"/>
</dbReference>
<dbReference type="InterPro" id="IPR001362">
    <property type="entry name" value="Glyco_hydro_32"/>
</dbReference>
<gene>
    <name evidence="12" type="ORF">HNR70_001356</name>
</gene>
<dbReference type="RefSeq" id="WP_221421105.1">
    <property type="nucleotide sequence ID" value="NZ_JACHLZ010000001.1"/>
</dbReference>
<dbReference type="InterPro" id="IPR051214">
    <property type="entry name" value="GH32_Enzymes"/>
</dbReference>
<sequence length="523" mass="57390">MPTTAESTAEPTAESAAAHAAASHVHADALERAAAANTALLATRDDRWYPTFHIAAPAGWINDPNGLIHFQGRYHVYFQHHPAGTDWGTMHWGHVSSEDLVTWRREPLALAPSLEADRDGIFSGSAVEDEDGTLAVLYTGHRWNNGTDDSGGVTQVQCLATSEDGVRFTKHGTVIEAPQDVLDFRDPKVWRQDGTWWLVAGAQSTDHRGQVRLYRSEDLREWTFATVLFEDPDPSAYMLECPDLFPLGDRWVLTYCPMTTARPAGYAGRNGHNAGYVIGDWAPGEQFRTAAEYRPADWGHTYYAPQSFEAPDGRRLQLGWMGGFTLPLASQAEDGWSGQLSVPRELTLGEDLRLRALPVAELATLRDSAGERVLEDADIPSDVTEVLLEDVDACEIELEVDLARTTSEQVALEVQRTASGCTWVAYDDQSGRVVLDRRTSGGGPGDRGYRSAPFDGGDTLRLRVLVDRGSVEVFLGEGEETLSSLAFPADGPRSLALTSVGGVIHVTRLVARRLHPMWETPDR</sequence>
<keyword evidence="13" id="KW-1185">Reference proteome</keyword>
<keyword evidence="5 8" id="KW-0378">Hydrolase</keyword>
<name>A0A841AC73_9MICO</name>
<organism evidence="12 13">
    <name type="scientific">Brachybacterium aquaticum</name>
    <dbReference type="NCBI Taxonomy" id="1432564"/>
    <lineage>
        <taxon>Bacteria</taxon>
        <taxon>Bacillati</taxon>
        <taxon>Actinomycetota</taxon>
        <taxon>Actinomycetes</taxon>
        <taxon>Micrococcales</taxon>
        <taxon>Dermabacteraceae</taxon>
        <taxon>Brachybacterium</taxon>
    </lineage>
</organism>
<dbReference type="Pfam" id="PF08244">
    <property type="entry name" value="Glyco_hydro_32C"/>
    <property type="match status" value="1"/>
</dbReference>
<evidence type="ECO:0000256" key="2">
    <source>
        <dbReference type="ARBA" id="ARBA00009902"/>
    </source>
</evidence>
<evidence type="ECO:0000313" key="12">
    <source>
        <dbReference type="EMBL" id="MBB5831543.1"/>
    </source>
</evidence>
<evidence type="ECO:0000259" key="11">
    <source>
        <dbReference type="Pfam" id="PF08244"/>
    </source>
</evidence>
<evidence type="ECO:0000256" key="4">
    <source>
        <dbReference type="ARBA" id="ARBA00019623"/>
    </source>
</evidence>
<dbReference type="Pfam" id="PF00251">
    <property type="entry name" value="Glyco_hydro_32N"/>
    <property type="match status" value="1"/>
</dbReference>
<dbReference type="GO" id="GO:0005985">
    <property type="term" value="P:sucrose metabolic process"/>
    <property type="evidence" value="ECO:0007669"/>
    <property type="project" value="UniProtKB-UniPathway"/>
</dbReference>
<dbReference type="EMBL" id="JACHLZ010000001">
    <property type="protein sequence ID" value="MBB5831543.1"/>
    <property type="molecule type" value="Genomic_DNA"/>
</dbReference>
<dbReference type="AlphaFoldDB" id="A0A841AC73"/>
<dbReference type="EC" id="3.2.1.26" evidence="3 8"/>
<keyword evidence="6 8" id="KW-0326">Glycosidase</keyword>
<evidence type="ECO:0000313" key="13">
    <source>
        <dbReference type="Proteomes" id="UP000588158"/>
    </source>
</evidence>
<keyword evidence="9" id="KW-0963">Cytoplasm</keyword>
<reference evidence="12 13" key="1">
    <citation type="submission" date="2020-08" db="EMBL/GenBank/DDBJ databases">
        <title>Sequencing the genomes of 1000 actinobacteria strains.</title>
        <authorList>
            <person name="Klenk H.-P."/>
        </authorList>
    </citation>
    <scope>NUCLEOTIDE SEQUENCE [LARGE SCALE GENOMIC DNA]</scope>
    <source>
        <strain evidence="12 13">DSM 28796</strain>
    </source>
</reference>
<feature type="domain" description="Glycosyl hydrolase family 32 C-terminal" evidence="11">
    <location>
        <begin position="361"/>
        <end position="509"/>
    </location>
</feature>
<dbReference type="SUPFAM" id="SSF75005">
    <property type="entry name" value="Arabinanase/levansucrase/invertase"/>
    <property type="match status" value="1"/>
</dbReference>
<dbReference type="InterPro" id="IPR006232">
    <property type="entry name" value="Suc6P_hydrolase"/>
</dbReference>
<dbReference type="InterPro" id="IPR013320">
    <property type="entry name" value="ConA-like_dom_sf"/>
</dbReference>
<comment type="subcellular location">
    <subcellularLocation>
        <location evidence="9">Cytoplasm</location>
    </subcellularLocation>
</comment>
<dbReference type="SMART" id="SM00640">
    <property type="entry name" value="Glyco_32"/>
    <property type="match status" value="1"/>
</dbReference>
<evidence type="ECO:0000256" key="3">
    <source>
        <dbReference type="ARBA" id="ARBA00012758"/>
    </source>
</evidence>
<evidence type="ECO:0000256" key="8">
    <source>
        <dbReference type="RuleBase" id="RU362110"/>
    </source>
</evidence>
<evidence type="ECO:0000259" key="10">
    <source>
        <dbReference type="Pfam" id="PF00251"/>
    </source>
</evidence>
<proteinExistence type="inferred from homology"/>
<dbReference type="InterPro" id="IPR023296">
    <property type="entry name" value="Glyco_hydro_beta-prop_sf"/>
</dbReference>
<dbReference type="InterPro" id="IPR013189">
    <property type="entry name" value="Glyco_hydro_32_C"/>
</dbReference>
<dbReference type="Gene3D" id="2.60.120.560">
    <property type="entry name" value="Exo-inulinase, domain 1"/>
    <property type="match status" value="1"/>
</dbReference>
<evidence type="ECO:0000256" key="6">
    <source>
        <dbReference type="ARBA" id="ARBA00023295"/>
    </source>
</evidence>
<comment type="catalytic activity">
    <reaction evidence="8">
        <text>Hydrolysis of terminal non-reducing beta-D-fructofuranoside residues in beta-D-fructofuranosides.</text>
        <dbReference type="EC" id="3.2.1.26"/>
    </reaction>
</comment>
<dbReference type="GO" id="GO:0004564">
    <property type="term" value="F:beta-fructofuranosidase activity"/>
    <property type="evidence" value="ECO:0007669"/>
    <property type="project" value="UniProtKB-EC"/>
</dbReference>
<feature type="domain" description="Glycosyl hydrolase family 32 N-terminal" evidence="10">
    <location>
        <begin position="53"/>
        <end position="350"/>
    </location>
</feature>
<comment type="pathway">
    <text evidence="1 9">Glycan biosynthesis; sucrose metabolism.</text>
</comment>
<dbReference type="Proteomes" id="UP000588158">
    <property type="component" value="Unassembled WGS sequence"/>
</dbReference>
<dbReference type="GO" id="GO:0005737">
    <property type="term" value="C:cytoplasm"/>
    <property type="evidence" value="ECO:0007669"/>
    <property type="project" value="UniProtKB-SubCell"/>
</dbReference>
<dbReference type="SUPFAM" id="SSF49899">
    <property type="entry name" value="Concanavalin A-like lectins/glucanases"/>
    <property type="match status" value="1"/>
</dbReference>
<dbReference type="InterPro" id="IPR013148">
    <property type="entry name" value="Glyco_hydro_32_N"/>
</dbReference>
<protein>
    <recommendedName>
        <fullName evidence="4 8">Sucrose-6-phosphate hydrolase</fullName>
        <ecNumber evidence="3 8">3.2.1.26</ecNumber>
    </recommendedName>
    <alternativeName>
        <fullName evidence="7 9">Invertase</fullName>
    </alternativeName>
</protein>
<comment type="similarity">
    <text evidence="2 8">Belongs to the glycosyl hydrolase 32 family.</text>
</comment>
<dbReference type="NCBIfam" id="TIGR01322">
    <property type="entry name" value="scrB_fam"/>
    <property type="match status" value="1"/>
</dbReference>
<dbReference type="PANTHER" id="PTHR43101">
    <property type="entry name" value="BETA-FRUCTOSIDASE"/>
    <property type="match status" value="1"/>
</dbReference>
<evidence type="ECO:0000256" key="5">
    <source>
        <dbReference type="ARBA" id="ARBA00022801"/>
    </source>
</evidence>
<evidence type="ECO:0000256" key="1">
    <source>
        <dbReference type="ARBA" id="ARBA00004914"/>
    </source>
</evidence>